<dbReference type="Proteomes" id="UP000007110">
    <property type="component" value="Unassembled WGS sequence"/>
</dbReference>
<dbReference type="AlphaFoldDB" id="A0A7M7REY9"/>
<dbReference type="OrthoDB" id="9992297at2759"/>
<dbReference type="RefSeq" id="XP_797235.3">
    <property type="nucleotide sequence ID" value="XM_792142.5"/>
</dbReference>
<dbReference type="KEGG" id="spu:592629"/>
<dbReference type="OMA" id="PDVHQHN"/>
<dbReference type="InParanoid" id="A0A7M7REY9"/>
<dbReference type="GeneID" id="592629"/>
<protein>
    <submittedName>
        <fullName evidence="2">Uncharacterized protein</fullName>
    </submittedName>
</protein>
<reference evidence="3" key="1">
    <citation type="submission" date="2015-02" db="EMBL/GenBank/DDBJ databases">
        <title>Genome sequencing for Strongylocentrotus purpuratus.</title>
        <authorList>
            <person name="Murali S."/>
            <person name="Liu Y."/>
            <person name="Vee V."/>
            <person name="English A."/>
            <person name="Wang M."/>
            <person name="Skinner E."/>
            <person name="Han Y."/>
            <person name="Muzny D.M."/>
            <person name="Worley K.C."/>
            <person name="Gibbs R.A."/>
        </authorList>
    </citation>
    <scope>NUCLEOTIDE SEQUENCE</scope>
</reference>
<accession>A0A7M7REY9</accession>
<evidence type="ECO:0000313" key="2">
    <source>
        <dbReference type="EnsemblMetazoa" id="XP_797235"/>
    </source>
</evidence>
<reference evidence="2" key="2">
    <citation type="submission" date="2021-01" db="UniProtKB">
        <authorList>
            <consortium name="EnsemblMetazoa"/>
        </authorList>
    </citation>
    <scope>IDENTIFICATION</scope>
</reference>
<keyword evidence="3" id="KW-1185">Reference proteome</keyword>
<organism evidence="2 3">
    <name type="scientific">Strongylocentrotus purpuratus</name>
    <name type="common">Purple sea urchin</name>
    <dbReference type="NCBI Taxonomy" id="7668"/>
    <lineage>
        <taxon>Eukaryota</taxon>
        <taxon>Metazoa</taxon>
        <taxon>Echinodermata</taxon>
        <taxon>Eleutherozoa</taxon>
        <taxon>Echinozoa</taxon>
        <taxon>Echinoidea</taxon>
        <taxon>Euechinoidea</taxon>
        <taxon>Echinacea</taxon>
        <taxon>Camarodonta</taxon>
        <taxon>Echinidea</taxon>
        <taxon>Strongylocentrotidae</taxon>
        <taxon>Strongylocentrotus</taxon>
    </lineage>
</organism>
<evidence type="ECO:0000256" key="1">
    <source>
        <dbReference type="SAM" id="MobiDB-lite"/>
    </source>
</evidence>
<dbReference type="EnsemblMetazoa" id="XM_792142">
    <property type="protein sequence ID" value="XP_797235"/>
    <property type="gene ID" value="LOC592629"/>
</dbReference>
<evidence type="ECO:0000313" key="3">
    <source>
        <dbReference type="Proteomes" id="UP000007110"/>
    </source>
</evidence>
<proteinExistence type="predicted"/>
<name>A0A7M7REY9_STRPU</name>
<sequence>MTTLPRLAPTETCIKTILHPGSSHGEPQRKSFSSIGHRELSNSWGGSVTHHDGKPISHTAQGLGRSFPRLDPLHPPKYSRTVGLETTNPHFQNELRSLNMKREQYHKYHRSWMKPFYGSKLEQEDYRKHIRTSLKDQMSEKDSVHKTFMKDRVGESQTAVAYDRKCLDTDREALHNKSLYLHQFRDDNKKLMEKKWHDTRQTRDHSNTVEQELLKYNPINWSQSLR</sequence>
<feature type="region of interest" description="Disordered" evidence="1">
    <location>
        <begin position="17"/>
        <end position="59"/>
    </location>
</feature>